<dbReference type="InterPro" id="IPR027417">
    <property type="entry name" value="P-loop_NTPase"/>
</dbReference>
<evidence type="ECO:0000313" key="2">
    <source>
        <dbReference type="EMBL" id="CCF82604.1"/>
    </source>
</evidence>
<dbReference type="OrthoDB" id="9758243at2"/>
<dbReference type="GO" id="GO:0006304">
    <property type="term" value="P:DNA modification"/>
    <property type="evidence" value="ECO:0007669"/>
    <property type="project" value="InterPro"/>
</dbReference>
<sequence length="798" mass="91074">MTTEADTCRRYVLPKLVEGGWDTDPHSFTEQRTFTDGRIVVLSGKVRRRKQKRADYLLRYTRDFPIAVVEAKAEYKTAQDGLQQAKEYAEILGLRFAYATNGHEIIEFDSGTGLERRLDAFPEPSDLWERLRSRDGMDREVAERLLTPAYHESGKIPRYYQEIAINRTVQAVLQGQRRILLTMATGTGKTMVAFQVCWKLWNARWNRSGEHRRPKILYLADRNILIDDPKDKTFAPFGDARWKIEHGKASKGREMYFAIYQALAGDESRTGLYKEYARDFFDLIIIDECHRGSARDDSTWREILDYFSLATQLGMTATPFREENRDTYDYFGNPIYQYSLRQGIEDGFLAPYRVHRVVTTWDATGWRPAAGELDRYGYEIPDDEYQTKDFERAVSLRARTETIAAHLTEFLRKSGRYAKTIVFCVDQEHASEMRHILNNLNADLVQQHADYVCRVTADEGEIGRGHLSRFQDPETLTPAILTTSQLLTTGVDAPTCTNIVLARVIGSMAEFKQIIGRGTRVRDDYGKLYFNILDYTGSATRLFADPSFDGYPENATVEVINAGGDVVYSVDDAEVGSAADSDDGDVDDWFSGDGYSGPFILGDEDRPERRKYYVDGGQVEIAAHLVYELDPDGKQLRVVTFTDYTAEKVRTLYPTAAEMRAMWADPQQRAAIIEQLADRGIDFDKLAAETDQPDADPFDLLCHIAFNAPLRTRRERADRLRREKRDFFEQYGPEAKAILNELLDKYADYGTAQFVMPDVLKVPPISAHGNVSEIIRFFGGSDRLREAVNQLQTLLYVA</sequence>
<accession>I4ED42</accession>
<dbReference type="AlphaFoldDB" id="I4ED42"/>
<dbReference type="Gene3D" id="3.40.50.300">
    <property type="entry name" value="P-loop containing nucleotide triphosphate hydrolases"/>
    <property type="match status" value="2"/>
</dbReference>
<dbReference type="EC" id="3.1.21.3" evidence="2"/>
<keyword evidence="3" id="KW-1185">Reference proteome</keyword>
<dbReference type="GO" id="GO:0009035">
    <property type="term" value="F:type I site-specific deoxyribonuclease activity"/>
    <property type="evidence" value="ECO:0007669"/>
    <property type="project" value="UniProtKB-EC"/>
</dbReference>
<protein>
    <submittedName>
        <fullName evidence="2">Type I restriction enzyme EcoEI R protein</fullName>
        <ecNumber evidence="2">3.1.21.3</ecNumber>
    </submittedName>
</protein>
<reference evidence="2 3" key="1">
    <citation type="journal article" date="2012" name="ISME J.">
        <title>Nitrification expanded: discovery, physiology and genomics of a nitrite-oxidizing bacterium from the phylum Chloroflexi.</title>
        <authorList>
            <person name="Sorokin D.Y."/>
            <person name="Lucker S."/>
            <person name="Vejmelkova D."/>
            <person name="Kostrikina N.A."/>
            <person name="Kleerebezem R."/>
            <person name="Rijpstra W.I."/>
            <person name="Damste J.S."/>
            <person name="Le Paslier D."/>
            <person name="Muyzer G."/>
            <person name="Wagner M."/>
            <person name="van Loosdrecht M.C."/>
            <person name="Daims H."/>
        </authorList>
    </citation>
    <scope>NUCLEOTIDE SEQUENCE [LARGE SCALE GENOMIC DNA]</scope>
    <source>
        <strain evidence="3">none</strain>
    </source>
</reference>
<dbReference type="InterPro" id="IPR006935">
    <property type="entry name" value="Helicase/UvrB_N"/>
</dbReference>
<evidence type="ECO:0000259" key="1">
    <source>
        <dbReference type="PROSITE" id="PS51192"/>
    </source>
</evidence>
<dbReference type="RefSeq" id="WP_008474795.1">
    <property type="nucleotide sequence ID" value="NZ_CAGS01000043.1"/>
</dbReference>
<evidence type="ECO:0000313" key="3">
    <source>
        <dbReference type="Proteomes" id="UP000004221"/>
    </source>
</evidence>
<keyword evidence="2" id="KW-0378">Hydrolase</keyword>
<dbReference type="NCBIfam" id="NF046051">
    <property type="entry name" value="restrict_EcoAI"/>
    <property type="match status" value="1"/>
</dbReference>
<dbReference type="SUPFAM" id="SSF52540">
    <property type="entry name" value="P-loop containing nucleoside triphosphate hydrolases"/>
    <property type="match status" value="1"/>
</dbReference>
<feature type="domain" description="Helicase ATP-binding" evidence="1">
    <location>
        <begin position="170"/>
        <end position="337"/>
    </location>
</feature>
<dbReference type="SMART" id="SM00487">
    <property type="entry name" value="DEXDc"/>
    <property type="match status" value="1"/>
</dbReference>
<dbReference type="Gene3D" id="3.90.1570.30">
    <property type="match status" value="1"/>
</dbReference>
<name>I4ED42_9BACT</name>
<dbReference type="REBASE" id="60375">
    <property type="entry name" value="NhoORFAP"/>
</dbReference>
<dbReference type="PANTHER" id="PTHR47396">
    <property type="entry name" value="TYPE I RESTRICTION ENZYME ECOKI R PROTEIN"/>
    <property type="match status" value="1"/>
</dbReference>
<dbReference type="InterPro" id="IPR014001">
    <property type="entry name" value="Helicase_ATP-bd"/>
</dbReference>
<dbReference type="PANTHER" id="PTHR47396:SF1">
    <property type="entry name" value="ATP-DEPENDENT HELICASE IRC3-RELATED"/>
    <property type="match status" value="1"/>
</dbReference>
<dbReference type="CDD" id="cd18799">
    <property type="entry name" value="SF2_C_EcoAI-like"/>
    <property type="match status" value="1"/>
</dbReference>
<dbReference type="EMBL" id="CAGS01000043">
    <property type="protein sequence ID" value="CCF82604.1"/>
    <property type="molecule type" value="Genomic_DNA"/>
</dbReference>
<dbReference type="CDD" id="cd18032">
    <property type="entry name" value="DEXHc_RE_I_III_res"/>
    <property type="match status" value="1"/>
</dbReference>
<dbReference type="GO" id="GO:0003677">
    <property type="term" value="F:DNA binding"/>
    <property type="evidence" value="ECO:0007669"/>
    <property type="project" value="InterPro"/>
</dbReference>
<proteinExistence type="predicted"/>
<dbReference type="Pfam" id="PF08463">
    <property type="entry name" value="EcoEI_R_C"/>
    <property type="match status" value="1"/>
</dbReference>
<dbReference type="GO" id="GO:0005524">
    <property type="term" value="F:ATP binding"/>
    <property type="evidence" value="ECO:0007669"/>
    <property type="project" value="InterPro"/>
</dbReference>
<dbReference type="Proteomes" id="UP000004221">
    <property type="component" value="Unassembled WGS sequence"/>
</dbReference>
<dbReference type="Pfam" id="PF04851">
    <property type="entry name" value="ResIII"/>
    <property type="match status" value="1"/>
</dbReference>
<comment type="caution">
    <text evidence="2">The sequence shown here is derived from an EMBL/GenBank/DDBJ whole genome shotgun (WGS) entry which is preliminary data.</text>
</comment>
<organism evidence="2 3">
    <name type="scientific">Nitrolancea hollandica Lb</name>
    <dbReference type="NCBI Taxonomy" id="1129897"/>
    <lineage>
        <taxon>Bacteria</taxon>
        <taxon>Pseudomonadati</taxon>
        <taxon>Thermomicrobiota</taxon>
        <taxon>Thermomicrobia</taxon>
        <taxon>Sphaerobacterales</taxon>
        <taxon>Sphaerobacterineae</taxon>
        <taxon>Sphaerobacteraceae</taxon>
        <taxon>Nitrolancea</taxon>
    </lineage>
</organism>
<dbReference type="PROSITE" id="PS51192">
    <property type="entry name" value="HELICASE_ATP_BIND_1"/>
    <property type="match status" value="1"/>
</dbReference>
<dbReference type="InterPro" id="IPR050742">
    <property type="entry name" value="Helicase_Restrict-Modif_Enz"/>
</dbReference>
<dbReference type="InterPro" id="IPR013670">
    <property type="entry name" value="EcoEI_R_C_dom"/>
</dbReference>
<gene>
    <name evidence="2" type="primary">hsdR</name>
    <name evidence="2" type="ORF">NITHO_1370003</name>
</gene>
<dbReference type="GO" id="GO:0005829">
    <property type="term" value="C:cytosol"/>
    <property type="evidence" value="ECO:0007669"/>
    <property type="project" value="TreeGrafter"/>
</dbReference>